<feature type="non-terminal residue" evidence="1">
    <location>
        <position position="1"/>
    </location>
</feature>
<evidence type="ECO:0000313" key="2">
    <source>
        <dbReference type="Proteomes" id="UP001163846"/>
    </source>
</evidence>
<dbReference type="EMBL" id="MU806441">
    <property type="protein sequence ID" value="KAJ3835158.1"/>
    <property type="molecule type" value="Genomic_DNA"/>
</dbReference>
<dbReference type="GO" id="GO:0003677">
    <property type="term" value="F:DNA binding"/>
    <property type="evidence" value="ECO:0007669"/>
    <property type="project" value="TreeGrafter"/>
</dbReference>
<dbReference type="AlphaFoldDB" id="A0AA38P2K8"/>
<accession>A0AA38P2K8</accession>
<protein>
    <submittedName>
        <fullName evidence="1">Gluconate transport inducer 1/Pac2</fullName>
    </submittedName>
</protein>
<reference evidence="1" key="1">
    <citation type="submission" date="2022-08" db="EMBL/GenBank/DDBJ databases">
        <authorList>
            <consortium name="DOE Joint Genome Institute"/>
            <person name="Min B."/>
            <person name="Riley R."/>
            <person name="Sierra-Patev S."/>
            <person name="Naranjo-Ortiz M."/>
            <person name="Looney B."/>
            <person name="Konkel Z."/>
            <person name="Slot J.C."/>
            <person name="Sakamoto Y."/>
            <person name="Steenwyk J.L."/>
            <person name="Rokas A."/>
            <person name="Carro J."/>
            <person name="Camarero S."/>
            <person name="Ferreira P."/>
            <person name="Molpeceres G."/>
            <person name="Ruiz-Duenas F.J."/>
            <person name="Serrano A."/>
            <person name="Henrissat B."/>
            <person name="Drula E."/>
            <person name="Hughes K.W."/>
            <person name="Mata J.L."/>
            <person name="Ishikawa N.K."/>
            <person name="Vargas-Isla R."/>
            <person name="Ushijima S."/>
            <person name="Smith C.A."/>
            <person name="Ahrendt S."/>
            <person name="Andreopoulos W."/>
            <person name="He G."/>
            <person name="Labutti K."/>
            <person name="Lipzen A."/>
            <person name="Ng V."/>
            <person name="Sandor L."/>
            <person name="Barry K."/>
            <person name="Martinez A.T."/>
            <person name="Xiao Y."/>
            <person name="Gibbons J.G."/>
            <person name="Terashima K."/>
            <person name="Hibbett D.S."/>
            <person name="Grigoriev I.V."/>
        </authorList>
    </citation>
    <scope>NUCLEOTIDE SEQUENCE</scope>
    <source>
        <strain evidence="1">TFB9207</strain>
    </source>
</reference>
<dbReference type="PANTHER" id="PTHR28027:SF2">
    <property type="entry name" value="TRANSCRIPTIONAL REGULATOR MIT1"/>
    <property type="match status" value="1"/>
</dbReference>
<dbReference type="PANTHER" id="PTHR28027">
    <property type="entry name" value="TRANSCRIPTIONAL REGULATOR MIT1"/>
    <property type="match status" value="1"/>
</dbReference>
<gene>
    <name evidence="1" type="ORF">F5878DRAFT_500832</name>
</gene>
<dbReference type="InterPro" id="IPR018608">
    <property type="entry name" value="Gti1/Pac2"/>
</dbReference>
<dbReference type="Pfam" id="PF09729">
    <property type="entry name" value="Gti1_Pac2"/>
    <property type="match status" value="1"/>
</dbReference>
<dbReference type="Proteomes" id="UP001163846">
    <property type="component" value="Unassembled WGS sequence"/>
</dbReference>
<sequence length="55" mass="6185">GWIETTGDALPILEAARCGLIPRVTRCLLDSERKMITSGSVFIFDEDEFGIKRRT</sequence>
<evidence type="ECO:0000313" key="1">
    <source>
        <dbReference type="EMBL" id="KAJ3835158.1"/>
    </source>
</evidence>
<comment type="caution">
    <text evidence="1">The sequence shown here is derived from an EMBL/GenBank/DDBJ whole genome shotgun (WGS) entry which is preliminary data.</text>
</comment>
<proteinExistence type="predicted"/>
<name>A0AA38P2K8_9AGAR</name>
<feature type="non-terminal residue" evidence="1">
    <location>
        <position position="55"/>
    </location>
</feature>
<keyword evidence="2" id="KW-1185">Reference proteome</keyword>
<organism evidence="1 2">
    <name type="scientific">Lentinula raphanica</name>
    <dbReference type="NCBI Taxonomy" id="153919"/>
    <lineage>
        <taxon>Eukaryota</taxon>
        <taxon>Fungi</taxon>
        <taxon>Dikarya</taxon>
        <taxon>Basidiomycota</taxon>
        <taxon>Agaricomycotina</taxon>
        <taxon>Agaricomycetes</taxon>
        <taxon>Agaricomycetidae</taxon>
        <taxon>Agaricales</taxon>
        <taxon>Marasmiineae</taxon>
        <taxon>Omphalotaceae</taxon>
        <taxon>Lentinula</taxon>
    </lineage>
</organism>